<dbReference type="InterPro" id="IPR001015">
    <property type="entry name" value="Ferrochelatase"/>
</dbReference>
<comment type="catalytic activity">
    <reaction evidence="7">
        <text>heme b + 2 H(+) = protoporphyrin IX + Fe(2+)</text>
        <dbReference type="Rhea" id="RHEA:22584"/>
        <dbReference type="ChEBI" id="CHEBI:15378"/>
        <dbReference type="ChEBI" id="CHEBI:29033"/>
        <dbReference type="ChEBI" id="CHEBI:57306"/>
        <dbReference type="ChEBI" id="CHEBI:60344"/>
        <dbReference type="EC" id="4.98.1.1"/>
    </reaction>
</comment>
<dbReference type="EC" id="4.98.1.1" evidence="7"/>
<dbReference type="GO" id="GO:0006783">
    <property type="term" value="P:heme biosynthetic process"/>
    <property type="evidence" value="ECO:0007669"/>
    <property type="project" value="UniProtKB-UniRule"/>
</dbReference>
<dbReference type="PROSITE" id="PS00534">
    <property type="entry name" value="FERROCHELATASE"/>
    <property type="match status" value="1"/>
</dbReference>
<dbReference type="AlphaFoldDB" id="A0A7S2TKT5"/>
<comment type="subcellular location">
    <subcellularLocation>
        <location evidence="7">Mitochondrion inner membrane</location>
    </subcellularLocation>
</comment>
<keyword evidence="6 7" id="KW-0627">Porphyrin biosynthesis</keyword>
<accession>A0A7S2TKT5</accession>
<comment type="function">
    <text evidence="7">Catalyzes the ferrous insertion into protoporphyrin IX.</text>
</comment>
<dbReference type="PANTHER" id="PTHR11108:SF1">
    <property type="entry name" value="FERROCHELATASE, MITOCHONDRIAL"/>
    <property type="match status" value="1"/>
</dbReference>
<dbReference type="InterPro" id="IPR019772">
    <property type="entry name" value="Ferrochelatase_AS"/>
</dbReference>
<dbReference type="NCBIfam" id="TIGR00109">
    <property type="entry name" value="hemH"/>
    <property type="match status" value="1"/>
</dbReference>
<dbReference type="CDD" id="cd03411">
    <property type="entry name" value="Ferrochelatase_N"/>
    <property type="match status" value="1"/>
</dbReference>
<reference evidence="8" key="1">
    <citation type="submission" date="2021-01" db="EMBL/GenBank/DDBJ databases">
        <authorList>
            <person name="Corre E."/>
            <person name="Pelletier E."/>
            <person name="Niang G."/>
            <person name="Scheremetjew M."/>
            <person name="Finn R."/>
            <person name="Kale V."/>
            <person name="Holt S."/>
            <person name="Cochrane G."/>
            <person name="Meng A."/>
            <person name="Brown T."/>
            <person name="Cohen L."/>
        </authorList>
    </citation>
    <scope>NUCLEOTIDE SEQUENCE</scope>
    <source>
        <strain evidence="8">CCMP622</strain>
    </source>
</reference>
<dbReference type="CDD" id="cd00419">
    <property type="entry name" value="Ferrochelatase_C"/>
    <property type="match status" value="1"/>
</dbReference>
<dbReference type="PANTHER" id="PTHR11108">
    <property type="entry name" value="FERROCHELATASE"/>
    <property type="match status" value="1"/>
</dbReference>
<comment type="similarity">
    <text evidence="2 7">Belongs to the ferrochelatase family.</text>
</comment>
<protein>
    <recommendedName>
        <fullName evidence="7">Ferrochelatase</fullName>
        <ecNumber evidence="7">4.98.1.1</ecNumber>
    </recommendedName>
</protein>
<organism evidence="8">
    <name type="scientific">Lotharella oceanica</name>
    <dbReference type="NCBI Taxonomy" id="641309"/>
    <lineage>
        <taxon>Eukaryota</taxon>
        <taxon>Sar</taxon>
        <taxon>Rhizaria</taxon>
        <taxon>Cercozoa</taxon>
        <taxon>Chlorarachniophyceae</taxon>
        <taxon>Lotharella</taxon>
    </lineage>
</organism>
<comment type="pathway">
    <text evidence="1 7">Porphyrin-containing compound metabolism; protoheme biosynthesis; protoheme from protoporphyrin-IX: step 1/1.</text>
</comment>
<dbReference type="HAMAP" id="MF_00323">
    <property type="entry name" value="Ferrochelatase"/>
    <property type="match status" value="1"/>
</dbReference>
<dbReference type="GO" id="GO:0004325">
    <property type="term" value="F:ferrochelatase activity"/>
    <property type="evidence" value="ECO:0007669"/>
    <property type="project" value="UniProtKB-UniRule"/>
</dbReference>
<evidence type="ECO:0000313" key="8">
    <source>
        <dbReference type="EMBL" id="CAD9753870.1"/>
    </source>
</evidence>
<dbReference type="EMBL" id="HBHP01007882">
    <property type="protein sequence ID" value="CAD9753870.1"/>
    <property type="molecule type" value="Transcribed_RNA"/>
</dbReference>
<evidence type="ECO:0000256" key="5">
    <source>
        <dbReference type="ARBA" id="ARBA00023239"/>
    </source>
</evidence>
<evidence type="ECO:0000256" key="4">
    <source>
        <dbReference type="ARBA" id="ARBA00023133"/>
    </source>
</evidence>
<keyword evidence="5 7" id="KW-0456">Lyase</keyword>
<dbReference type="SUPFAM" id="SSF53800">
    <property type="entry name" value="Chelatase"/>
    <property type="match status" value="1"/>
</dbReference>
<keyword evidence="3 7" id="KW-0408">Iron</keyword>
<gene>
    <name evidence="8" type="ORF">LSP00402_LOCUS4910</name>
</gene>
<dbReference type="Pfam" id="PF00762">
    <property type="entry name" value="Ferrochelatase"/>
    <property type="match status" value="1"/>
</dbReference>
<sequence length="386" mass="43621">MFASLRPYACLRRPAGSSVRMLSSSAAVKPKTAIVMLNMGGPAQPSETKSFLTRLFSDNDIIEFGGGWKQKMLADFIVRFRSPKVQKQYEEIGGSPIRKWTEYQGEQLAKKLDKERPESAPHKAYVCFRYAHPLTEEALTKMKADGVQRAIAFSQFPHWSCTTTGSSMNELWRQVKSMGMEDDIKWSLIDRWPLHPKFIDSVVGRMTEKMKEFDESAQSKVLVVFSAHSVPMKVVAKGDVYVNEVSATCKAIMERWEAVGNKNKHVVAWQSKVGFMPWMVPSTEDTIKSLGKKGAKHVLVVPIAFTTDHIETLYEIGIEYAEEAEEAGITNFKYTEGLNDSPMFIDALTDIVSKHLDEEMNHSVQYAQKCLNCQKPMCRQIVNPAF</sequence>
<name>A0A7S2TKT5_9EUKA</name>
<dbReference type="GO" id="GO:0005743">
    <property type="term" value="C:mitochondrial inner membrane"/>
    <property type="evidence" value="ECO:0007669"/>
    <property type="project" value="UniProtKB-SubCell"/>
</dbReference>
<evidence type="ECO:0000256" key="7">
    <source>
        <dbReference type="RuleBase" id="RU000607"/>
    </source>
</evidence>
<evidence type="ECO:0000256" key="1">
    <source>
        <dbReference type="ARBA" id="ARBA00004943"/>
    </source>
</evidence>
<keyword evidence="4 7" id="KW-0350">Heme biosynthesis</keyword>
<dbReference type="InterPro" id="IPR033644">
    <property type="entry name" value="Ferrochelatase_C"/>
</dbReference>
<evidence type="ECO:0000256" key="6">
    <source>
        <dbReference type="ARBA" id="ARBA00023244"/>
    </source>
</evidence>
<dbReference type="Gene3D" id="3.40.50.1400">
    <property type="match status" value="2"/>
</dbReference>
<keyword evidence="7" id="KW-0496">Mitochondrion</keyword>
<dbReference type="InterPro" id="IPR033659">
    <property type="entry name" value="Ferrochelatase_N"/>
</dbReference>
<evidence type="ECO:0000256" key="2">
    <source>
        <dbReference type="ARBA" id="ARBA00007718"/>
    </source>
</evidence>
<keyword evidence="7" id="KW-0999">Mitochondrion inner membrane</keyword>
<keyword evidence="7" id="KW-0472">Membrane</keyword>
<proteinExistence type="inferred from homology"/>
<dbReference type="UniPathway" id="UPA00252">
    <property type="reaction ID" value="UER00325"/>
</dbReference>
<evidence type="ECO:0000256" key="3">
    <source>
        <dbReference type="ARBA" id="ARBA00023004"/>
    </source>
</evidence>